<evidence type="ECO:0000313" key="5">
    <source>
        <dbReference type="EMBL" id="MBR7795447.1"/>
    </source>
</evidence>
<comment type="caution">
    <text evidence="5">The sequence shown here is derived from an EMBL/GenBank/DDBJ whole genome shotgun (WGS) entry which is preliminary data.</text>
</comment>
<dbReference type="RefSeq" id="WP_121604664.1">
    <property type="nucleotide sequence ID" value="NZ_BAAACY010000010.1"/>
</dbReference>
<evidence type="ECO:0000256" key="3">
    <source>
        <dbReference type="RuleBase" id="RU003476"/>
    </source>
</evidence>
<evidence type="ECO:0000313" key="6">
    <source>
        <dbReference type="Proteomes" id="UP000675284"/>
    </source>
</evidence>
<comment type="similarity">
    <text evidence="3">Belongs to the Nudix hydrolase family.</text>
</comment>
<dbReference type="GO" id="GO:0016787">
    <property type="term" value="F:hydrolase activity"/>
    <property type="evidence" value="ECO:0007669"/>
    <property type="project" value="UniProtKB-KW"/>
</dbReference>
<dbReference type="Gene3D" id="3.90.79.10">
    <property type="entry name" value="Nucleoside Triphosphate Pyrophosphohydrolase"/>
    <property type="match status" value="1"/>
</dbReference>
<name>A0A941DU74_9BACI</name>
<keyword evidence="2 3" id="KW-0378">Hydrolase</keyword>
<dbReference type="Proteomes" id="UP000675284">
    <property type="component" value="Unassembled WGS sequence"/>
</dbReference>
<keyword evidence="6" id="KW-1185">Reference proteome</keyword>
<protein>
    <submittedName>
        <fullName evidence="5">NUDIX hydrolase</fullName>
    </submittedName>
</protein>
<sequence>MAKTSGCFTIVFNKKGYILLVKRKDYPVWDLPGGMLEKDEHLENCAIREAKEETGYIISIKRKIGEYYQPQFDDLQHIFLGELLGGTLIKNGPETDKVDWFHPKKLPMFMIPNRRKQIKNFLRHKNTVIKDSITVSRFKISLFKVFFKVFG</sequence>
<gene>
    <name evidence="5" type="ORF">KCX74_05250</name>
</gene>
<dbReference type="PANTHER" id="PTHR43046:SF2">
    <property type="entry name" value="8-OXO-DGTP DIPHOSPHATASE-RELATED"/>
    <property type="match status" value="1"/>
</dbReference>
<dbReference type="PROSITE" id="PS00893">
    <property type="entry name" value="NUDIX_BOX"/>
    <property type="match status" value="1"/>
</dbReference>
<reference evidence="5" key="1">
    <citation type="submission" date="2021-04" db="EMBL/GenBank/DDBJ databases">
        <title>Isolation and polyphasic classification of algal microorganism.</title>
        <authorList>
            <person name="Wang S."/>
        </authorList>
    </citation>
    <scope>NUCLEOTIDE SEQUENCE</scope>
    <source>
        <strain evidence="5">720a</strain>
    </source>
</reference>
<dbReference type="PANTHER" id="PTHR43046">
    <property type="entry name" value="GDP-MANNOSE MANNOSYL HYDROLASE"/>
    <property type="match status" value="1"/>
</dbReference>
<dbReference type="PRINTS" id="PR00502">
    <property type="entry name" value="NUDIXFAMILY"/>
</dbReference>
<comment type="cofactor">
    <cofactor evidence="1">
        <name>Mg(2+)</name>
        <dbReference type="ChEBI" id="CHEBI:18420"/>
    </cofactor>
</comment>
<dbReference type="AlphaFoldDB" id="A0A941DU74"/>
<evidence type="ECO:0000256" key="1">
    <source>
        <dbReference type="ARBA" id="ARBA00001946"/>
    </source>
</evidence>
<dbReference type="EMBL" id="JAGSOT010000011">
    <property type="protein sequence ID" value="MBR7795447.1"/>
    <property type="molecule type" value="Genomic_DNA"/>
</dbReference>
<evidence type="ECO:0000259" key="4">
    <source>
        <dbReference type="PROSITE" id="PS51462"/>
    </source>
</evidence>
<dbReference type="InterPro" id="IPR020476">
    <property type="entry name" value="Nudix_hydrolase"/>
</dbReference>
<dbReference type="Pfam" id="PF00293">
    <property type="entry name" value="NUDIX"/>
    <property type="match status" value="1"/>
</dbReference>
<dbReference type="InterPro" id="IPR020084">
    <property type="entry name" value="NUDIX_hydrolase_CS"/>
</dbReference>
<organism evidence="5 6">
    <name type="scientific">Virgibacillus salarius</name>
    <dbReference type="NCBI Taxonomy" id="447199"/>
    <lineage>
        <taxon>Bacteria</taxon>
        <taxon>Bacillati</taxon>
        <taxon>Bacillota</taxon>
        <taxon>Bacilli</taxon>
        <taxon>Bacillales</taxon>
        <taxon>Bacillaceae</taxon>
        <taxon>Virgibacillus</taxon>
    </lineage>
</organism>
<evidence type="ECO:0000256" key="2">
    <source>
        <dbReference type="ARBA" id="ARBA00022801"/>
    </source>
</evidence>
<feature type="domain" description="Nudix hydrolase" evidence="4">
    <location>
        <begin position="2"/>
        <end position="123"/>
    </location>
</feature>
<accession>A0A941DU74</accession>
<dbReference type="CDD" id="cd02883">
    <property type="entry name" value="NUDIX_Hydrolase"/>
    <property type="match status" value="1"/>
</dbReference>
<proteinExistence type="inferred from homology"/>
<dbReference type="InterPro" id="IPR015797">
    <property type="entry name" value="NUDIX_hydrolase-like_dom_sf"/>
</dbReference>
<dbReference type="PROSITE" id="PS51462">
    <property type="entry name" value="NUDIX"/>
    <property type="match status" value="1"/>
</dbReference>
<dbReference type="InterPro" id="IPR000086">
    <property type="entry name" value="NUDIX_hydrolase_dom"/>
</dbReference>
<dbReference type="SUPFAM" id="SSF55811">
    <property type="entry name" value="Nudix"/>
    <property type="match status" value="1"/>
</dbReference>